<protein>
    <submittedName>
        <fullName evidence="1">1-phosphofructokinase, pfkB</fullName>
    </submittedName>
</protein>
<dbReference type="Proteomes" id="UP000027129">
    <property type="component" value="Unassembled WGS sequence"/>
</dbReference>
<dbReference type="SUPFAM" id="SSF53613">
    <property type="entry name" value="Ribokinase-like"/>
    <property type="match status" value="1"/>
</dbReference>
<comment type="caution">
    <text evidence="1">The sequence shown here is derived from an EMBL/GenBank/DDBJ whole genome shotgun (WGS) entry which is preliminary data.</text>
</comment>
<accession>A0ABR4RNV0</accession>
<evidence type="ECO:0000313" key="2">
    <source>
        <dbReference type="Proteomes" id="UP000027129"/>
    </source>
</evidence>
<reference evidence="1 2" key="1">
    <citation type="submission" date="2014-04" db="EMBL/GenBank/DDBJ databases">
        <title>Draft Genome Sequence of Lactobacillus animalis 381-IL-28.</title>
        <authorList>
            <person name="Sturino J.M."/>
            <person name="Rajendran M."/>
            <person name="Altermann E."/>
        </authorList>
    </citation>
    <scope>NUCLEOTIDE SEQUENCE [LARGE SCALE GENOMIC DNA]</scope>
    <source>
        <strain evidence="1 2">381-IL-28</strain>
    </source>
</reference>
<dbReference type="InterPro" id="IPR029056">
    <property type="entry name" value="Ribokinase-like"/>
</dbReference>
<dbReference type="EMBL" id="JMHU01000014">
    <property type="protein sequence ID" value="KDA45679.1"/>
    <property type="molecule type" value="Genomic_DNA"/>
</dbReference>
<proteinExistence type="predicted"/>
<sequence>MQSWGCERVCVYVDGLGIYYQIPTAAKFVAYHKAKLVNTNGAGAAIMATSVYAKLQAKDLDQTLALMQSADALTAQVIEAVTPKLSEIIAE</sequence>
<gene>
    <name evidence="1" type="ORF">Lani381_1304</name>
</gene>
<name>A0ABR4RNV0_9LACO</name>
<dbReference type="Gene3D" id="3.40.1190.20">
    <property type="match status" value="1"/>
</dbReference>
<dbReference type="RefSeq" id="WP_035448637.1">
    <property type="nucleotide sequence ID" value="NZ_CAUWFA010000010.1"/>
</dbReference>
<evidence type="ECO:0000313" key="1">
    <source>
        <dbReference type="EMBL" id="KDA45679.1"/>
    </source>
</evidence>
<organism evidence="1 2">
    <name type="scientific">Ligilactobacillus animalis</name>
    <dbReference type="NCBI Taxonomy" id="1605"/>
    <lineage>
        <taxon>Bacteria</taxon>
        <taxon>Bacillati</taxon>
        <taxon>Bacillota</taxon>
        <taxon>Bacilli</taxon>
        <taxon>Lactobacillales</taxon>
        <taxon>Lactobacillaceae</taxon>
        <taxon>Ligilactobacillus</taxon>
    </lineage>
</organism>
<keyword evidence="2" id="KW-1185">Reference proteome</keyword>